<evidence type="ECO:0000256" key="2">
    <source>
        <dbReference type="SAM" id="SignalP"/>
    </source>
</evidence>
<proteinExistence type="predicted"/>
<dbReference type="OrthoDB" id="3365614at2"/>
<feature type="compositionally biased region" description="Low complexity" evidence="1">
    <location>
        <begin position="42"/>
        <end position="72"/>
    </location>
</feature>
<evidence type="ECO:0000256" key="1">
    <source>
        <dbReference type="SAM" id="MobiDB-lite"/>
    </source>
</evidence>
<organism evidence="3 4">
    <name type="scientific">Ilumatobacter fluminis</name>
    <dbReference type="NCBI Taxonomy" id="467091"/>
    <lineage>
        <taxon>Bacteria</taxon>
        <taxon>Bacillati</taxon>
        <taxon>Actinomycetota</taxon>
        <taxon>Acidimicrobiia</taxon>
        <taxon>Acidimicrobiales</taxon>
        <taxon>Ilumatobacteraceae</taxon>
        <taxon>Ilumatobacter</taxon>
    </lineage>
</organism>
<feature type="signal peptide" evidence="2">
    <location>
        <begin position="1"/>
        <end position="32"/>
    </location>
</feature>
<dbReference type="EMBL" id="SOAU01000001">
    <property type="protein sequence ID" value="TDT15717.1"/>
    <property type="molecule type" value="Genomic_DNA"/>
</dbReference>
<dbReference type="Proteomes" id="UP000294558">
    <property type="component" value="Unassembled WGS sequence"/>
</dbReference>
<evidence type="ECO:0000313" key="4">
    <source>
        <dbReference type="Proteomes" id="UP000294558"/>
    </source>
</evidence>
<dbReference type="RefSeq" id="WP_133868148.1">
    <property type="nucleotide sequence ID" value="NZ_SOAU01000001.1"/>
</dbReference>
<name>A0A4R7HX40_9ACTN</name>
<evidence type="ECO:0000313" key="3">
    <source>
        <dbReference type="EMBL" id="TDT15717.1"/>
    </source>
</evidence>
<accession>A0A4R7HX40</accession>
<feature type="region of interest" description="Disordered" evidence="1">
    <location>
        <begin position="41"/>
        <end position="72"/>
    </location>
</feature>
<protein>
    <submittedName>
        <fullName evidence="3">Uncharacterized protein</fullName>
    </submittedName>
</protein>
<gene>
    <name evidence="3" type="ORF">BDK89_1294</name>
</gene>
<sequence>MTSTDMTSTPRNPIARSWAGAAALLLIAVAGACSSDDGDIGSATTTADSPAPTSAAPATTTADSAPPTSAASAPTIDWSAGAFVGADSLTDHGSAAFVLVDGEFRFVSHPDAEDTSISHIDPVSGTAWGWSRDLPVDDPAATEWSWELDLATGEFTDIDMDGASWAVLRGGTGATSFVGKLADDGGTPVDDSDDSTAGFVLGESGEDQRVVRDGYSDIGFTDVNASGLITGFNDFGTLGFVYDGGAFTDLTHPDAYRLFPFSINDTGVIVGFWGIDEDTWYLSEENPAFVATPGDDGYDVERYELPGFTGTGLTAVAADGSIAGMAWESVGAAPSVFVAADAASLPTLYDGPAGTSMFVTGMTDDGVVFGQAFLSPAESADDESSDESAGAAETPISDAIAAMSGAAHSGPFASALHGSFHDLETAAAAAEDAAATGDTEVLDAEIASLAALMAETRAAVAAVDGATAEEADEVAALLDGIDAAAQGLLADGT</sequence>
<feature type="chain" id="PRO_5039268229" evidence="2">
    <location>
        <begin position="33"/>
        <end position="493"/>
    </location>
</feature>
<keyword evidence="2" id="KW-0732">Signal</keyword>
<comment type="caution">
    <text evidence="3">The sequence shown here is derived from an EMBL/GenBank/DDBJ whole genome shotgun (WGS) entry which is preliminary data.</text>
</comment>
<keyword evidence="4" id="KW-1185">Reference proteome</keyword>
<reference evidence="3 4" key="1">
    <citation type="submission" date="2019-03" db="EMBL/GenBank/DDBJ databases">
        <title>Sequencing the genomes of 1000 actinobacteria strains.</title>
        <authorList>
            <person name="Klenk H.-P."/>
        </authorList>
    </citation>
    <scope>NUCLEOTIDE SEQUENCE [LARGE SCALE GENOMIC DNA]</scope>
    <source>
        <strain evidence="3 4">DSM 18936</strain>
    </source>
</reference>
<dbReference type="AlphaFoldDB" id="A0A4R7HX40"/>